<comment type="similarity">
    <text evidence="7">Belongs to the aspartate/glutamate racemases family.</text>
</comment>
<comment type="catalytic activity">
    <reaction evidence="1 7">
        <text>L-glutamate = D-glutamate</text>
        <dbReference type="Rhea" id="RHEA:12813"/>
        <dbReference type="ChEBI" id="CHEBI:29985"/>
        <dbReference type="ChEBI" id="CHEBI:29986"/>
        <dbReference type="EC" id="5.1.1.3"/>
    </reaction>
</comment>
<evidence type="ECO:0000256" key="3">
    <source>
        <dbReference type="ARBA" id="ARBA00022960"/>
    </source>
</evidence>
<evidence type="ECO:0000256" key="4">
    <source>
        <dbReference type="ARBA" id="ARBA00022984"/>
    </source>
</evidence>
<keyword evidence="3 7" id="KW-0133">Cell shape</keyword>
<evidence type="ECO:0000313" key="9">
    <source>
        <dbReference type="Proteomes" id="UP000219922"/>
    </source>
</evidence>
<keyword evidence="5 7" id="KW-0413">Isomerase</keyword>
<dbReference type="PANTHER" id="PTHR21198">
    <property type="entry name" value="GLUTAMATE RACEMASE"/>
    <property type="match status" value="1"/>
</dbReference>
<dbReference type="InterPro" id="IPR001920">
    <property type="entry name" value="Asp/Glu_race"/>
</dbReference>
<dbReference type="GO" id="GO:0009252">
    <property type="term" value="P:peptidoglycan biosynthetic process"/>
    <property type="evidence" value="ECO:0007669"/>
    <property type="project" value="UniProtKB-UniRule"/>
</dbReference>
<feature type="active site" description="Proton donor/acceptor" evidence="7">
    <location>
        <position position="86"/>
    </location>
</feature>
<dbReference type="PROSITE" id="PS00924">
    <property type="entry name" value="ASP_GLU_RACEMASE_2"/>
    <property type="match status" value="1"/>
</dbReference>
<dbReference type="HAMAP" id="MF_00258">
    <property type="entry name" value="Glu_racemase"/>
    <property type="match status" value="1"/>
</dbReference>
<evidence type="ECO:0000256" key="2">
    <source>
        <dbReference type="ARBA" id="ARBA00013090"/>
    </source>
</evidence>
<keyword evidence="4 7" id="KW-0573">Peptidoglycan synthesis</keyword>
<dbReference type="EMBL" id="NVMX01000090">
    <property type="protein sequence ID" value="PDZ94933.1"/>
    <property type="molecule type" value="Genomic_DNA"/>
</dbReference>
<comment type="caution">
    <text evidence="8">The sequence shown here is derived from an EMBL/GenBank/DDBJ whole genome shotgun (WGS) entry which is preliminary data.</text>
</comment>
<dbReference type="SUPFAM" id="SSF53681">
    <property type="entry name" value="Aspartate/glutamate racemase"/>
    <property type="match status" value="2"/>
</dbReference>
<proteinExistence type="inferred from homology"/>
<comment type="pathway">
    <text evidence="7">Cell wall biogenesis; peptidoglycan biosynthesis.</text>
</comment>
<dbReference type="InterPro" id="IPR033134">
    <property type="entry name" value="Asp/Glu_racemase_AS_2"/>
</dbReference>
<evidence type="ECO:0000256" key="6">
    <source>
        <dbReference type="ARBA" id="ARBA00023316"/>
    </source>
</evidence>
<feature type="binding site" evidence="7">
    <location>
        <begin position="54"/>
        <end position="55"/>
    </location>
    <ligand>
        <name>substrate</name>
    </ligand>
</feature>
<dbReference type="NCBIfam" id="TIGR00067">
    <property type="entry name" value="glut_race"/>
    <property type="match status" value="1"/>
</dbReference>
<dbReference type="GO" id="GO:0008881">
    <property type="term" value="F:glutamate racemase activity"/>
    <property type="evidence" value="ECO:0007669"/>
    <property type="project" value="UniProtKB-UniRule"/>
</dbReference>
<accession>A0A9X6STJ5</accession>
<dbReference type="PANTHER" id="PTHR21198:SF3">
    <property type="entry name" value="GLUTAMATE RACEMASE"/>
    <property type="match status" value="1"/>
</dbReference>
<sequence length="281" mass="31965">MYSGQKRGIAMKWKPKVVVVFDSGVGGLTVLRELKKHNIKEEFVYLADSANSPYGDKTKEQIIISVLNCFKQLSYIYDFKTIIIACNTASVYTKELLQHIYNIPVLSVVDAATDYIKSKQIKETIDVLATNLTAKSHAYKNQLPEQSVREIGCPSFVHLIESDKYFSKEARKNTVANQLVGLNTERGKYVVLGCTHYPLLEEEIQDFYGPQCSIINPSKLLGESISRVFNERSQKFEVLYYTTAPNPYFDLFASRLMDENVQSLLLSSKIKELKNNYLKAN</sequence>
<feature type="active site" description="Proton donor/acceptor" evidence="7">
    <location>
        <position position="194"/>
    </location>
</feature>
<dbReference type="InterPro" id="IPR015942">
    <property type="entry name" value="Asp/Glu/hydantoin_racemase"/>
</dbReference>
<dbReference type="Gene3D" id="3.40.50.1860">
    <property type="match status" value="2"/>
</dbReference>
<feature type="binding site" evidence="7">
    <location>
        <begin position="22"/>
        <end position="23"/>
    </location>
    <ligand>
        <name>substrate</name>
    </ligand>
</feature>
<feature type="binding site" evidence="7">
    <location>
        <begin position="195"/>
        <end position="196"/>
    </location>
    <ligand>
        <name>substrate</name>
    </ligand>
</feature>
<evidence type="ECO:0000256" key="7">
    <source>
        <dbReference type="HAMAP-Rule" id="MF_00258"/>
    </source>
</evidence>
<reference evidence="8 9" key="1">
    <citation type="submission" date="2017-09" db="EMBL/GenBank/DDBJ databases">
        <title>Large-scale bioinformatics analysis of Bacillus genomes uncovers conserved roles of natural products in bacterial physiology.</title>
        <authorList>
            <consortium name="Agbiome Team Llc"/>
            <person name="Bleich R.M."/>
            <person name="Grubbs K.J."/>
            <person name="Santa Maria K.C."/>
            <person name="Allen S.E."/>
            <person name="Farag S."/>
            <person name="Shank E.A."/>
            <person name="Bowers A."/>
        </authorList>
    </citation>
    <scope>NUCLEOTIDE SEQUENCE [LARGE SCALE GENOMIC DNA]</scope>
    <source>
        <strain evidence="8 9">AFS092789</strain>
    </source>
</reference>
<dbReference type="GO" id="GO:0071555">
    <property type="term" value="P:cell wall organization"/>
    <property type="evidence" value="ECO:0007669"/>
    <property type="project" value="UniProtKB-KW"/>
</dbReference>
<feature type="binding site" evidence="7">
    <location>
        <begin position="87"/>
        <end position="88"/>
    </location>
    <ligand>
        <name>substrate</name>
    </ligand>
</feature>
<dbReference type="EC" id="5.1.1.3" evidence="2 7"/>
<dbReference type="Pfam" id="PF01177">
    <property type="entry name" value="Asp_Glu_race"/>
    <property type="match status" value="1"/>
</dbReference>
<evidence type="ECO:0000256" key="1">
    <source>
        <dbReference type="ARBA" id="ARBA00001602"/>
    </source>
</evidence>
<evidence type="ECO:0000256" key="5">
    <source>
        <dbReference type="ARBA" id="ARBA00023235"/>
    </source>
</evidence>
<dbReference type="PROSITE" id="PS00923">
    <property type="entry name" value="ASP_GLU_RACEMASE_1"/>
    <property type="match status" value="1"/>
</dbReference>
<dbReference type="GO" id="GO:0008360">
    <property type="term" value="P:regulation of cell shape"/>
    <property type="evidence" value="ECO:0007669"/>
    <property type="project" value="UniProtKB-KW"/>
</dbReference>
<organism evidence="8 9">
    <name type="scientific">Bacillus cereus</name>
    <dbReference type="NCBI Taxonomy" id="1396"/>
    <lineage>
        <taxon>Bacteria</taxon>
        <taxon>Bacillati</taxon>
        <taxon>Bacillota</taxon>
        <taxon>Bacilli</taxon>
        <taxon>Bacillales</taxon>
        <taxon>Bacillaceae</taxon>
        <taxon>Bacillus</taxon>
        <taxon>Bacillus cereus group</taxon>
    </lineage>
</organism>
<evidence type="ECO:0000313" key="8">
    <source>
        <dbReference type="EMBL" id="PDZ94933.1"/>
    </source>
</evidence>
<dbReference type="AlphaFoldDB" id="A0A9X6STJ5"/>
<dbReference type="InterPro" id="IPR018187">
    <property type="entry name" value="Asp/Glu_racemase_AS_1"/>
</dbReference>
<protein>
    <recommendedName>
        <fullName evidence="2 7">Glutamate racemase</fullName>
        <ecNumber evidence="2 7">5.1.1.3</ecNumber>
    </recommendedName>
</protein>
<dbReference type="InterPro" id="IPR004391">
    <property type="entry name" value="Glu_race"/>
</dbReference>
<name>A0A9X6STJ5_BACCE</name>
<dbReference type="Proteomes" id="UP000219922">
    <property type="component" value="Unassembled WGS sequence"/>
</dbReference>
<comment type="function">
    <text evidence="7">Provides the (R)-glutamate required for cell wall biosynthesis.</text>
</comment>
<gene>
    <name evidence="7 8" type="primary">murI</name>
    <name evidence="8" type="ORF">CON36_31125</name>
</gene>
<keyword evidence="6 7" id="KW-0961">Cell wall biogenesis/degradation</keyword>